<feature type="domain" description="Protein kinase" evidence="8">
    <location>
        <begin position="1"/>
        <end position="112"/>
    </location>
</feature>
<feature type="compositionally biased region" description="Polar residues" evidence="7">
    <location>
        <begin position="275"/>
        <end position="285"/>
    </location>
</feature>
<evidence type="ECO:0000256" key="3">
    <source>
        <dbReference type="ARBA" id="ARBA00022679"/>
    </source>
</evidence>
<keyword evidence="4" id="KW-0547">Nucleotide-binding</keyword>
<dbReference type="PROSITE" id="PS50011">
    <property type="entry name" value="PROTEIN_KINASE_DOM"/>
    <property type="match status" value="1"/>
</dbReference>
<dbReference type="GO" id="GO:0005524">
    <property type="term" value="F:ATP binding"/>
    <property type="evidence" value="ECO:0007669"/>
    <property type="project" value="UniProtKB-KW"/>
</dbReference>
<feature type="compositionally biased region" description="Low complexity" evidence="7">
    <location>
        <begin position="348"/>
        <end position="360"/>
    </location>
</feature>
<evidence type="ECO:0000259" key="8">
    <source>
        <dbReference type="PROSITE" id="PS50011"/>
    </source>
</evidence>
<evidence type="ECO:0000256" key="1">
    <source>
        <dbReference type="ARBA" id="ARBA00006692"/>
    </source>
</evidence>
<feature type="compositionally biased region" description="Low complexity" evidence="7">
    <location>
        <begin position="471"/>
        <end position="486"/>
    </location>
</feature>
<proteinExistence type="inferred from homology"/>
<evidence type="ECO:0000256" key="6">
    <source>
        <dbReference type="ARBA" id="ARBA00022840"/>
    </source>
</evidence>
<feature type="region of interest" description="Disordered" evidence="7">
    <location>
        <begin position="335"/>
        <end position="559"/>
    </location>
</feature>
<dbReference type="SUPFAM" id="SSF56112">
    <property type="entry name" value="Protein kinase-like (PK-like)"/>
    <property type="match status" value="1"/>
</dbReference>
<keyword evidence="10" id="KW-1185">Reference proteome</keyword>
<dbReference type="Proteomes" id="UP000075901">
    <property type="component" value="Unassembled WGS sequence"/>
</dbReference>
<feature type="compositionally biased region" description="Basic residues" evidence="7">
    <location>
        <begin position="539"/>
        <end position="551"/>
    </location>
</feature>
<protein>
    <recommendedName>
        <fullName evidence="8">Protein kinase domain-containing protein</fullName>
    </recommendedName>
</protein>
<dbReference type="VEuPathDB" id="VectorBase:AMAM003478"/>
<feature type="compositionally biased region" description="Basic and acidic residues" evidence="7">
    <location>
        <begin position="404"/>
        <end position="417"/>
    </location>
</feature>
<dbReference type="Gene3D" id="1.10.510.10">
    <property type="entry name" value="Transferase(Phosphotransferase) domain 1"/>
    <property type="match status" value="1"/>
</dbReference>
<reference evidence="9" key="2">
    <citation type="submission" date="2020-05" db="UniProtKB">
        <authorList>
            <consortium name="EnsemblMetazoa"/>
        </authorList>
    </citation>
    <scope>IDENTIFICATION</scope>
    <source>
        <strain evidence="9">maculatus3</strain>
    </source>
</reference>
<feature type="region of interest" description="Disordered" evidence="7">
    <location>
        <begin position="258"/>
        <end position="302"/>
    </location>
</feature>
<feature type="compositionally biased region" description="Basic and acidic residues" evidence="7">
    <location>
        <begin position="259"/>
        <end position="274"/>
    </location>
</feature>
<feature type="compositionally biased region" description="Low complexity" evidence="7">
    <location>
        <begin position="525"/>
        <end position="538"/>
    </location>
</feature>
<keyword evidence="5" id="KW-0418">Kinase</keyword>
<dbReference type="InterPro" id="IPR011009">
    <property type="entry name" value="Kinase-like_dom_sf"/>
</dbReference>
<dbReference type="AlphaFoldDB" id="A0A182SBJ3"/>
<dbReference type="InterPro" id="IPR050205">
    <property type="entry name" value="CDPK_Ser/Thr_kinases"/>
</dbReference>
<sequence length="604" mass="66574">MAPEVVELFVGESNYYDKRCDLWSLGVIAYILLCGYPPFSGNCEQDCGWNRGENCRTCQELLFESIQEGRYCFPDSEWQDVSEEAKDLIRGLLVKEAPKRLSATAVLNHPWIRISDDTECSAGGINTRANKEKQRRRVLKTPGVIRRNQSALELSHFAESAMAVKRVIMQHFSMRYDYMTKERPNIYQPSYNGSVERAPVVVVPAETKPPATNRSAAYCSEQPPQKPNEVCDDEDGKLKATYEAQGTWETIPTIITETEENKPKEEEEKDKERNSYQNVSIESSQNVVRTATGTTNGAGGNVATGTVTNVAATNHNGSSVVVVGAATIEIVVNSSSSTSSGIDGGGTITNTSTTSVPITNGHDEGGSTNGNAVPMQCEQQATDEELQNSDPPKQIVADDGDGDGSVRDKPDDRRQDQAVEVVPATISSATSSPVRAKPDNATTTAGGRKTTGSWDIPNESNWRYRGGTQDQQNQSSPSSYEYNSRSQHAHSYKHVGSSYGSSYKGGRNGHYHSHPQQHHHHHHYQSNNSHYNNNNNNNYHHHHHHNNHHSHPPATSSSYRQQTVMGVLLHGMGATSAVAKRLNQDSRNIITLTTITLTMVRRLQ</sequence>
<feature type="compositionally biased region" description="Low complexity" evidence="7">
    <location>
        <begin position="441"/>
        <end position="452"/>
    </location>
</feature>
<evidence type="ECO:0000256" key="4">
    <source>
        <dbReference type="ARBA" id="ARBA00022741"/>
    </source>
</evidence>
<feature type="region of interest" description="Disordered" evidence="7">
    <location>
        <begin position="210"/>
        <end position="231"/>
    </location>
</feature>
<dbReference type="InterPro" id="IPR000719">
    <property type="entry name" value="Prot_kinase_dom"/>
</dbReference>
<feature type="compositionally biased region" description="Low complexity" evidence="7">
    <location>
        <begin position="494"/>
        <end position="505"/>
    </location>
</feature>
<dbReference type="GO" id="GO:0004674">
    <property type="term" value="F:protein serine/threonine kinase activity"/>
    <property type="evidence" value="ECO:0007669"/>
    <property type="project" value="UniProtKB-KW"/>
</dbReference>
<dbReference type="EnsemblMetazoa" id="AMAM003478-RA">
    <property type="protein sequence ID" value="AMAM003478-PA"/>
    <property type="gene ID" value="AMAM003478"/>
</dbReference>
<comment type="similarity">
    <text evidence="1">Belongs to the protein kinase superfamily. CAMK Ser/Thr protein kinase family.</text>
</comment>
<keyword evidence="2" id="KW-0723">Serine/threonine-protein kinase</keyword>
<organism evidence="9 10">
    <name type="scientific">Anopheles maculatus</name>
    <dbReference type="NCBI Taxonomy" id="74869"/>
    <lineage>
        <taxon>Eukaryota</taxon>
        <taxon>Metazoa</taxon>
        <taxon>Ecdysozoa</taxon>
        <taxon>Arthropoda</taxon>
        <taxon>Hexapoda</taxon>
        <taxon>Insecta</taxon>
        <taxon>Pterygota</taxon>
        <taxon>Neoptera</taxon>
        <taxon>Endopterygota</taxon>
        <taxon>Diptera</taxon>
        <taxon>Nematocera</taxon>
        <taxon>Culicoidea</taxon>
        <taxon>Culicidae</taxon>
        <taxon>Anophelinae</taxon>
        <taxon>Anopheles</taxon>
        <taxon>Anopheles maculatus group</taxon>
    </lineage>
</organism>
<evidence type="ECO:0000313" key="9">
    <source>
        <dbReference type="EnsemblMetazoa" id="AMAM003478-PA"/>
    </source>
</evidence>
<evidence type="ECO:0000256" key="2">
    <source>
        <dbReference type="ARBA" id="ARBA00022527"/>
    </source>
</evidence>
<dbReference type="Pfam" id="PF00069">
    <property type="entry name" value="Pkinase"/>
    <property type="match status" value="1"/>
</dbReference>
<keyword evidence="6" id="KW-0067">ATP-binding</keyword>
<dbReference type="PANTHER" id="PTHR24349">
    <property type="entry name" value="SERINE/THREONINE-PROTEIN KINASE"/>
    <property type="match status" value="1"/>
</dbReference>
<evidence type="ECO:0000313" key="10">
    <source>
        <dbReference type="Proteomes" id="UP000075901"/>
    </source>
</evidence>
<keyword evidence="3" id="KW-0808">Transferase</keyword>
<accession>A0A182SBJ3</accession>
<evidence type="ECO:0000256" key="5">
    <source>
        <dbReference type="ARBA" id="ARBA00022777"/>
    </source>
</evidence>
<reference evidence="10" key="1">
    <citation type="submission" date="2013-09" db="EMBL/GenBank/DDBJ databases">
        <title>The Genome Sequence of Anopheles maculatus species B.</title>
        <authorList>
            <consortium name="The Broad Institute Genomics Platform"/>
            <person name="Neafsey D.E."/>
            <person name="Besansky N."/>
            <person name="Howell P."/>
            <person name="Walton C."/>
            <person name="Young S.K."/>
            <person name="Zeng Q."/>
            <person name="Gargeya S."/>
            <person name="Fitzgerald M."/>
            <person name="Haas B."/>
            <person name="Abouelleil A."/>
            <person name="Allen A.W."/>
            <person name="Alvarado L."/>
            <person name="Arachchi H.M."/>
            <person name="Berlin A.M."/>
            <person name="Chapman S.B."/>
            <person name="Gainer-Dewar J."/>
            <person name="Goldberg J."/>
            <person name="Griggs A."/>
            <person name="Gujja S."/>
            <person name="Hansen M."/>
            <person name="Howarth C."/>
            <person name="Imamovic A."/>
            <person name="Ireland A."/>
            <person name="Larimer J."/>
            <person name="McCowan C."/>
            <person name="Murphy C."/>
            <person name="Pearson M."/>
            <person name="Poon T.W."/>
            <person name="Priest M."/>
            <person name="Roberts A."/>
            <person name="Saif S."/>
            <person name="Shea T."/>
            <person name="Sisk P."/>
            <person name="Sykes S."/>
            <person name="Wortman J."/>
            <person name="Nusbaum C."/>
            <person name="Birren B."/>
        </authorList>
    </citation>
    <scope>NUCLEOTIDE SEQUENCE [LARGE SCALE GENOMIC DNA]</scope>
    <source>
        <strain evidence="10">maculatus3</strain>
    </source>
</reference>
<feature type="compositionally biased region" description="Basic residues" evidence="7">
    <location>
        <begin position="507"/>
        <end position="524"/>
    </location>
</feature>
<feature type="compositionally biased region" description="Low complexity" evidence="7">
    <location>
        <begin position="286"/>
        <end position="295"/>
    </location>
</feature>
<evidence type="ECO:0000256" key="7">
    <source>
        <dbReference type="SAM" id="MobiDB-lite"/>
    </source>
</evidence>
<name>A0A182SBJ3_9DIPT</name>